<keyword evidence="9" id="KW-1185">Reference proteome</keyword>
<dbReference type="RefSeq" id="WP_189645381.1">
    <property type="nucleotide sequence ID" value="NZ_BMRC01000001.1"/>
</dbReference>
<comment type="cofactor">
    <cofactor evidence="1">
        <name>FAD</name>
        <dbReference type="ChEBI" id="CHEBI:57692"/>
    </cofactor>
</comment>
<evidence type="ECO:0000313" key="8">
    <source>
        <dbReference type="EMBL" id="MFB9199677.1"/>
    </source>
</evidence>
<dbReference type="SUPFAM" id="SSF54373">
    <property type="entry name" value="FAD-linked reductases, C-terminal domain"/>
    <property type="match status" value="1"/>
</dbReference>
<dbReference type="PANTHER" id="PTHR11552">
    <property type="entry name" value="GLUCOSE-METHANOL-CHOLINE GMC OXIDOREDUCTASE"/>
    <property type="match status" value="1"/>
</dbReference>
<dbReference type="Proteomes" id="UP001589647">
    <property type="component" value="Unassembled WGS sequence"/>
</dbReference>
<dbReference type="Gene3D" id="3.30.560.10">
    <property type="entry name" value="Glucose Oxidase, domain 3"/>
    <property type="match status" value="1"/>
</dbReference>
<dbReference type="InterPro" id="IPR012132">
    <property type="entry name" value="GMC_OxRdtase"/>
</dbReference>
<dbReference type="Gene3D" id="3.50.50.60">
    <property type="entry name" value="FAD/NAD(P)-binding domain"/>
    <property type="match status" value="1"/>
</dbReference>
<dbReference type="EMBL" id="JBHMEI010000001">
    <property type="protein sequence ID" value="MFB9199677.1"/>
    <property type="molecule type" value="Genomic_DNA"/>
</dbReference>
<keyword evidence="3 5" id="KW-0285">Flavoprotein</keyword>
<comment type="caution">
    <text evidence="8">The sequence shown here is derived from an EMBL/GenBank/DDBJ whole genome shotgun (WGS) entry which is preliminary data.</text>
</comment>
<reference evidence="8 9" key="1">
    <citation type="submission" date="2024-09" db="EMBL/GenBank/DDBJ databases">
        <authorList>
            <person name="Sun Q."/>
            <person name="Mori K."/>
        </authorList>
    </citation>
    <scope>NUCLEOTIDE SEQUENCE [LARGE SCALE GENOMIC DNA]</scope>
    <source>
        <strain evidence="8 9">CCM 3426</strain>
    </source>
</reference>
<dbReference type="PROSITE" id="PS00624">
    <property type="entry name" value="GMC_OXRED_2"/>
    <property type="match status" value="1"/>
</dbReference>
<evidence type="ECO:0000256" key="5">
    <source>
        <dbReference type="RuleBase" id="RU003968"/>
    </source>
</evidence>
<dbReference type="InterPro" id="IPR000172">
    <property type="entry name" value="GMC_OxRdtase_N"/>
</dbReference>
<dbReference type="InterPro" id="IPR007867">
    <property type="entry name" value="GMC_OxRtase_C"/>
</dbReference>
<gene>
    <name evidence="8" type="ORF">ACFFV7_00620</name>
</gene>
<evidence type="ECO:0000256" key="2">
    <source>
        <dbReference type="ARBA" id="ARBA00010790"/>
    </source>
</evidence>
<protein>
    <submittedName>
        <fullName evidence="8">GMC family oxidoreductase</fullName>
    </submittedName>
</protein>
<evidence type="ECO:0000259" key="6">
    <source>
        <dbReference type="PROSITE" id="PS00623"/>
    </source>
</evidence>
<feature type="domain" description="Glucose-methanol-choline oxidoreductase N-terminal" evidence="7">
    <location>
        <begin position="248"/>
        <end position="262"/>
    </location>
</feature>
<dbReference type="Pfam" id="PF05199">
    <property type="entry name" value="GMC_oxred_C"/>
    <property type="match status" value="1"/>
</dbReference>
<proteinExistence type="inferred from homology"/>
<evidence type="ECO:0000256" key="1">
    <source>
        <dbReference type="ARBA" id="ARBA00001974"/>
    </source>
</evidence>
<name>A0ABV5I564_9ACTN</name>
<feature type="domain" description="Glucose-methanol-choline oxidoreductase N-terminal" evidence="6">
    <location>
        <begin position="80"/>
        <end position="103"/>
    </location>
</feature>
<sequence length="495" mass="53598">METFDVVVVGAGSAGAAVARRLADDDALRVLLLEAGGPDVNPDIHDPGGVFRLWGGPEDYDYRVAPQTRLGGRRPHWPRGKVLGGSSSLNGMIFVRGAPADYDAWGPGWSYPEVLPYFKRLEDFDRGAGDYHGAGGPVRVIADYAPHQVNAAIVAAAVEQGMPFNPDCNAERPDGAGFCQLTIRHGRRHSTADAYLRPRCDRPVLEIRTRARARRLIMRGRRCVGVEYAQDGRLHRVEAAHQVVVSAGTVESPRLLLLSGLGDAAGLRRHGLAVVEDLPGVGRNLHDHALVPVIVAARRPVPPALPGLQPMHSQLFWRSRPGLPGPDVQPLFFHIPLYDEDMTGPDDAFTLMAGIVRPESRGHLALTSADPDAPLHIDPAYLRASADRACMLAAVELCRELTHAAALREWAGPELYPGDRELSEHIERTLVTYHHQVGTCAMGTVVDQRLRVHGIDGLRVADASVMPAVTSGNTNAPAIMIGERCADMVREEIGS</sequence>
<dbReference type="PROSITE" id="PS00623">
    <property type="entry name" value="GMC_OXRED_1"/>
    <property type="match status" value="1"/>
</dbReference>
<evidence type="ECO:0000256" key="3">
    <source>
        <dbReference type="ARBA" id="ARBA00022630"/>
    </source>
</evidence>
<evidence type="ECO:0000259" key="7">
    <source>
        <dbReference type="PROSITE" id="PS00624"/>
    </source>
</evidence>
<dbReference type="PANTHER" id="PTHR11552:SF147">
    <property type="entry name" value="CHOLINE DEHYDROGENASE, MITOCHONDRIAL"/>
    <property type="match status" value="1"/>
</dbReference>
<comment type="similarity">
    <text evidence="2 5">Belongs to the GMC oxidoreductase family.</text>
</comment>
<keyword evidence="4 5" id="KW-0274">FAD</keyword>
<organism evidence="8 9">
    <name type="scientific">Nonomuraea spiralis</name>
    <dbReference type="NCBI Taxonomy" id="46182"/>
    <lineage>
        <taxon>Bacteria</taxon>
        <taxon>Bacillati</taxon>
        <taxon>Actinomycetota</taxon>
        <taxon>Actinomycetes</taxon>
        <taxon>Streptosporangiales</taxon>
        <taxon>Streptosporangiaceae</taxon>
        <taxon>Nonomuraea</taxon>
    </lineage>
</organism>
<dbReference type="Pfam" id="PF00732">
    <property type="entry name" value="GMC_oxred_N"/>
    <property type="match status" value="1"/>
</dbReference>
<evidence type="ECO:0000256" key="4">
    <source>
        <dbReference type="ARBA" id="ARBA00022827"/>
    </source>
</evidence>
<dbReference type="PIRSF" id="PIRSF000137">
    <property type="entry name" value="Alcohol_oxidase"/>
    <property type="match status" value="1"/>
</dbReference>
<dbReference type="InterPro" id="IPR036188">
    <property type="entry name" value="FAD/NAD-bd_sf"/>
</dbReference>
<accession>A0ABV5I564</accession>
<dbReference type="SUPFAM" id="SSF51905">
    <property type="entry name" value="FAD/NAD(P)-binding domain"/>
    <property type="match status" value="1"/>
</dbReference>
<evidence type="ECO:0000313" key="9">
    <source>
        <dbReference type="Proteomes" id="UP001589647"/>
    </source>
</evidence>